<dbReference type="PANTHER" id="PTHR22930">
    <property type="match status" value="1"/>
</dbReference>
<keyword evidence="6" id="KW-0378">Hydrolase</keyword>
<keyword evidence="7" id="KW-0539">Nucleus</keyword>
<evidence type="ECO:0000256" key="7">
    <source>
        <dbReference type="ARBA" id="ARBA00023242"/>
    </source>
</evidence>
<evidence type="ECO:0000313" key="11">
    <source>
        <dbReference type="Proteomes" id="UP000018467"/>
    </source>
</evidence>
<dbReference type="Ensembl" id="ENSAMXT00000053669.1">
    <property type="protein sequence ID" value="ENSAMXP00000029965.1"/>
    <property type="gene ID" value="ENSAMXG00000037088.1"/>
</dbReference>
<dbReference type="Pfam" id="PF13359">
    <property type="entry name" value="DDE_Tnp_4"/>
    <property type="match status" value="1"/>
</dbReference>
<protein>
    <recommendedName>
        <fullName evidence="9">DDE Tnp4 domain-containing protein</fullName>
    </recommendedName>
</protein>
<evidence type="ECO:0000256" key="6">
    <source>
        <dbReference type="ARBA" id="ARBA00022801"/>
    </source>
</evidence>
<evidence type="ECO:0000256" key="3">
    <source>
        <dbReference type="ARBA" id="ARBA00006958"/>
    </source>
</evidence>
<name>A0A3B1IK86_ASTMX</name>
<proteinExistence type="inferred from homology"/>
<reference evidence="10" key="3">
    <citation type="submission" date="2025-08" db="UniProtKB">
        <authorList>
            <consortium name="Ensembl"/>
        </authorList>
    </citation>
    <scope>IDENTIFICATION</scope>
</reference>
<evidence type="ECO:0000256" key="4">
    <source>
        <dbReference type="ARBA" id="ARBA00022722"/>
    </source>
</evidence>
<feature type="signal peptide" evidence="8">
    <location>
        <begin position="1"/>
        <end position="16"/>
    </location>
</feature>
<dbReference type="InterPro" id="IPR027806">
    <property type="entry name" value="HARBI1_dom"/>
</dbReference>
<feature type="domain" description="DDE Tnp4" evidence="9">
    <location>
        <begin position="192"/>
        <end position="346"/>
    </location>
</feature>
<dbReference type="GO" id="GO:0005634">
    <property type="term" value="C:nucleus"/>
    <property type="evidence" value="ECO:0007669"/>
    <property type="project" value="UniProtKB-SubCell"/>
</dbReference>
<dbReference type="Proteomes" id="UP000018467">
    <property type="component" value="Unassembled WGS sequence"/>
</dbReference>
<evidence type="ECO:0000256" key="1">
    <source>
        <dbReference type="ARBA" id="ARBA00001968"/>
    </source>
</evidence>
<dbReference type="PANTHER" id="PTHR22930:SF206">
    <property type="entry name" value="NUCLEASE HARBI1"/>
    <property type="match status" value="1"/>
</dbReference>
<evidence type="ECO:0000256" key="2">
    <source>
        <dbReference type="ARBA" id="ARBA00004123"/>
    </source>
</evidence>
<keyword evidence="4" id="KW-0540">Nuclease</keyword>
<reference evidence="11" key="1">
    <citation type="submission" date="2013-03" db="EMBL/GenBank/DDBJ databases">
        <authorList>
            <person name="Jeffery W."/>
            <person name="Warren W."/>
            <person name="Wilson R.K."/>
        </authorList>
    </citation>
    <scope>NUCLEOTIDE SEQUENCE</scope>
    <source>
        <strain evidence="11">female</strain>
    </source>
</reference>
<keyword evidence="8" id="KW-0732">Signal</keyword>
<comment type="subcellular location">
    <subcellularLocation>
        <location evidence="2">Nucleus</location>
    </subcellularLocation>
</comment>
<keyword evidence="5" id="KW-0479">Metal-binding</keyword>
<organism evidence="10 11">
    <name type="scientific">Astyanax mexicanus</name>
    <name type="common">Blind cave fish</name>
    <name type="synonym">Astyanax fasciatus mexicanus</name>
    <dbReference type="NCBI Taxonomy" id="7994"/>
    <lineage>
        <taxon>Eukaryota</taxon>
        <taxon>Metazoa</taxon>
        <taxon>Chordata</taxon>
        <taxon>Craniata</taxon>
        <taxon>Vertebrata</taxon>
        <taxon>Euteleostomi</taxon>
        <taxon>Actinopterygii</taxon>
        <taxon>Neopterygii</taxon>
        <taxon>Teleostei</taxon>
        <taxon>Ostariophysi</taxon>
        <taxon>Characiformes</taxon>
        <taxon>Characoidei</taxon>
        <taxon>Acestrorhamphidae</taxon>
        <taxon>Acestrorhamphinae</taxon>
        <taxon>Astyanax</taxon>
    </lineage>
</organism>
<dbReference type="GO" id="GO:0016787">
    <property type="term" value="F:hydrolase activity"/>
    <property type="evidence" value="ECO:0007669"/>
    <property type="project" value="UniProtKB-KW"/>
</dbReference>
<dbReference type="Bgee" id="ENSAMXG00000037088">
    <property type="expression patterns" value="Expressed in testis and 2 other cell types or tissues"/>
</dbReference>
<evidence type="ECO:0000313" key="10">
    <source>
        <dbReference type="Ensembl" id="ENSAMXP00000029965.1"/>
    </source>
</evidence>
<accession>A0A3B1IK86</accession>
<dbReference type="GO" id="GO:0004518">
    <property type="term" value="F:nuclease activity"/>
    <property type="evidence" value="ECO:0007669"/>
    <property type="project" value="UniProtKB-KW"/>
</dbReference>
<comment type="cofactor">
    <cofactor evidence="1">
        <name>a divalent metal cation</name>
        <dbReference type="ChEBI" id="CHEBI:60240"/>
    </cofactor>
</comment>
<sequence length="394" mass="44568">MDAPLAIFIAILIVFALEEERQKRESRRAAARRRNLRRRALISALEQVRSVQIFSEGERPSRYCSLNTSVPLLRIFLDDTQDTKPDFRLSRESLKVLFQLIKHEGTHGWGGTIEVLVFLFWLACGTSYRVVSRAFAMPRSTVHRVIHRVASEMRQILPKVIRHPKPEELQSISDGCVRLGNHTAFHSVVGAIDGCHVRIKAPGEPDAQCYRNRKLYPSVQFQAVCDHQAKFLDVFIGFPGTVHDARVLRHSTLYRQATFPPRGYMILGDGGSPCISQPIALITPFKKPVRGEERVAFNRHHARARSIIERAFGMLKTRWRSSFLHAQEVNPRFVPEVIVACVTLHNICMGAGDVVQPEEEADEDEEADVQEEDITAVSGHQLREQLCANIAGVQ</sequence>
<evidence type="ECO:0000256" key="8">
    <source>
        <dbReference type="SAM" id="SignalP"/>
    </source>
</evidence>
<feature type="chain" id="PRO_5017324719" description="DDE Tnp4 domain-containing protein" evidence="8">
    <location>
        <begin position="17"/>
        <end position="394"/>
    </location>
</feature>
<dbReference type="GeneTree" id="ENSGT00940000164797"/>
<comment type="similarity">
    <text evidence="3">Belongs to the HARBI1 family.</text>
</comment>
<evidence type="ECO:0000259" key="9">
    <source>
        <dbReference type="Pfam" id="PF13359"/>
    </source>
</evidence>
<keyword evidence="11" id="KW-1185">Reference proteome</keyword>
<evidence type="ECO:0000256" key="5">
    <source>
        <dbReference type="ARBA" id="ARBA00022723"/>
    </source>
</evidence>
<dbReference type="AlphaFoldDB" id="A0A3B1IK86"/>
<reference evidence="10" key="4">
    <citation type="submission" date="2025-09" db="UniProtKB">
        <authorList>
            <consortium name="Ensembl"/>
        </authorList>
    </citation>
    <scope>IDENTIFICATION</scope>
</reference>
<reference evidence="11" key="2">
    <citation type="journal article" date="2014" name="Nat. Commun.">
        <title>The cavefish genome reveals candidate genes for eye loss.</title>
        <authorList>
            <person name="McGaugh S.E."/>
            <person name="Gross J.B."/>
            <person name="Aken B."/>
            <person name="Blin M."/>
            <person name="Borowsky R."/>
            <person name="Chalopin D."/>
            <person name="Hinaux H."/>
            <person name="Jeffery W.R."/>
            <person name="Keene A."/>
            <person name="Ma L."/>
            <person name="Minx P."/>
            <person name="Murphy D."/>
            <person name="O'Quin K.E."/>
            <person name="Retaux S."/>
            <person name="Rohner N."/>
            <person name="Searle S.M."/>
            <person name="Stahl B.A."/>
            <person name="Tabin C."/>
            <person name="Volff J.N."/>
            <person name="Yoshizawa M."/>
            <person name="Warren W.C."/>
        </authorList>
    </citation>
    <scope>NUCLEOTIDE SEQUENCE [LARGE SCALE GENOMIC DNA]</scope>
    <source>
        <strain evidence="11">female</strain>
    </source>
</reference>
<dbReference type="InParanoid" id="A0A3B1IK86"/>
<dbReference type="InterPro" id="IPR045249">
    <property type="entry name" value="HARBI1-like"/>
</dbReference>
<dbReference type="GO" id="GO:0046872">
    <property type="term" value="F:metal ion binding"/>
    <property type="evidence" value="ECO:0007669"/>
    <property type="project" value="UniProtKB-KW"/>
</dbReference>